<evidence type="ECO:0000313" key="1">
    <source>
        <dbReference type="EMBL" id="KAJ9098302.1"/>
    </source>
</evidence>
<accession>A0ACC2VG72</accession>
<dbReference type="EMBL" id="JASBWS010000095">
    <property type="protein sequence ID" value="KAJ9098302.1"/>
    <property type="molecule type" value="Genomic_DNA"/>
</dbReference>
<reference evidence="1" key="1">
    <citation type="submission" date="2023-04" db="EMBL/GenBank/DDBJ databases">
        <title>Draft Genome sequencing of Naganishia species isolated from polar environments using Oxford Nanopore Technology.</title>
        <authorList>
            <person name="Leo P."/>
            <person name="Venkateswaran K."/>
        </authorList>
    </citation>
    <scope>NUCLEOTIDE SEQUENCE</scope>
    <source>
        <strain evidence="1">MNA-CCFEE 5262</strain>
    </source>
</reference>
<comment type="caution">
    <text evidence="1">The sequence shown here is derived from an EMBL/GenBank/DDBJ whole genome shotgun (WGS) entry which is preliminary data.</text>
</comment>
<protein>
    <submittedName>
        <fullName evidence="1">Uncharacterized protein</fullName>
    </submittedName>
</protein>
<evidence type="ECO:0000313" key="2">
    <source>
        <dbReference type="Proteomes" id="UP001230649"/>
    </source>
</evidence>
<organism evidence="1 2">
    <name type="scientific">Naganishia adeliensis</name>
    <dbReference type="NCBI Taxonomy" id="92952"/>
    <lineage>
        <taxon>Eukaryota</taxon>
        <taxon>Fungi</taxon>
        <taxon>Dikarya</taxon>
        <taxon>Basidiomycota</taxon>
        <taxon>Agaricomycotina</taxon>
        <taxon>Tremellomycetes</taxon>
        <taxon>Filobasidiales</taxon>
        <taxon>Filobasidiaceae</taxon>
        <taxon>Naganishia</taxon>
    </lineage>
</organism>
<proteinExistence type="predicted"/>
<dbReference type="Proteomes" id="UP001230649">
    <property type="component" value="Unassembled WGS sequence"/>
</dbReference>
<keyword evidence="2" id="KW-1185">Reference proteome</keyword>
<sequence>MHPHDRKYSRYLQHAAPVSARSASRGDQASNAIANESASGSWVPKVCVMPPIEVNRFAEAVEAGYSAQAAKVKQEEVVEPDEGCRLVVGRAPPGLGMVVDLPPEWEKLRPLAMLLESPDQTRSTPLGGDKCSYRILEISDLRTCGGTTRGLAGGERRAYRPLFETERVRKIAGNGMAWFATL</sequence>
<gene>
    <name evidence="1" type="ORF">QFC20_006012</name>
</gene>
<name>A0ACC2VG72_9TREE</name>